<dbReference type="Proteomes" id="UP000246800">
    <property type="component" value="Unassembled WGS sequence"/>
</dbReference>
<name>A0A317YVA1_STAPS</name>
<sequence>MKTIPALAFEFKDRPGVYIDDFDGETTNVEEAVLYALKTGKKPDKEEAKKYFLEIGKFHKQRLLEMFGENAINNFDTEKWLELCNLVDVQISEEKFKEMLEND</sequence>
<accession>A0A317YVA1</accession>
<proteinExistence type="predicted"/>
<evidence type="ECO:0000313" key="2">
    <source>
        <dbReference type="Proteomes" id="UP000246800"/>
    </source>
</evidence>
<protein>
    <recommendedName>
        <fullName evidence="3">Phage protein</fullName>
    </recommendedName>
</protein>
<dbReference type="AlphaFoldDB" id="A0A317YVA1"/>
<comment type="caution">
    <text evidence="1">The sequence shown here is derived from an EMBL/GenBank/DDBJ whole genome shotgun (WGS) entry which is preliminary data.</text>
</comment>
<gene>
    <name evidence="1" type="ORF">DD902_10690</name>
</gene>
<evidence type="ECO:0000313" key="1">
    <source>
        <dbReference type="EMBL" id="PWZ73476.1"/>
    </source>
</evidence>
<organism evidence="1 2">
    <name type="scientific">Staphylococcus pseudintermedius</name>
    <dbReference type="NCBI Taxonomy" id="283734"/>
    <lineage>
        <taxon>Bacteria</taxon>
        <taxon>Bacillati</taxon>
        <taxon>Bacillota</taxon>
        <taxon>Bacilli</taxon>
        <taxon>Bacillales</taxon>
        <taxon>Staphylococcaceae</taxon>
        <taxon>Staphylococcus</taxon>
        <taxon>Staphylococcus intermedius group</taxon>
    </lineage>
</organism>
<dbReference type="RefSeq" id="WP_015728820.1">
    <property type="nucleotide sequence ID" value="NZ_BAAFHU010000278.1"/>
</dbReference>
<dbReference type="EMBL" id="QEIT01000068">
    <property type="protein sequence ID" value="PWZ73476.1"/>
    <property type="molecule type" value="Genomic_DNA"/>
</dbReference>
<evidence type="ECO:0008006" key="3">
    <source>
        <dbReference type="Google" id="ProtNLM"/>
    </source>
</evidence>
<reference evidence="1 2" key="1">
    <citation type="journal article" date="2018" name="Vet. Microbiol.">
        <title>Clonal diversity and geographic distribution of methicillin-resistant Staphylococcus pseudintermedius from Australian animals: Discovery of novel sequence types.</title>
        <authorList>
            <person name="Worthing K.A."/>
            <person name="Abraham S."/>
            <person name="Coombs G.W."/>
            <person name="Pang S."/>
            <person name="Saputra S."/>
            <person name="Jordan D."/>
            <person name="Trott D.J."/>
            <person name="Norris J.M."/>
        </authorList>
    </citation>
    <scope>NUCLEOTIDE SEQUENCE [LARGE SCALE GENOMIC DNA]</scope>
    <source>
        <strain evidence="1 2">ST525 1</strain>
    </source>
</reference>